<name>A0A2N0U2A8_9FLAO</name>
<comment type="caution">
    <text evidence="2">The sequence shown here is derived from an EMBL/GenBank/DDBJ whole genome shotgun (WGS) entry which is preliminary data.</text>
</comment>
<evidence type="ECO:0000313" key="2">
    <source>
        <dbReference type="EMBL" id="PKD21141.1"/>
    </source>
</evidence>
<evidence type="ECO:0000259" key="1">
    <source>
        <dbReference type="Pfam" id="PF05050"/>
    </source>
</evidence>
<dbReference type="EMBL" id="LKTS01000002">
    <property type="protein sequence ID" value="PKD21141.1"/>
    <property type="molecule type" value="Genomic_DNA"/>
</dbReference>
<dbReference type="Proteomes" id="UP000232673">
    <property type="component" value="Unassembled WGS sequence"/>
</dbReference>
<keyword evidence="3" id="KW-1185">Reference proteome</keyword>
<dbReference type="STRING" id="447422.SAMN05660903_02457"/>
<dbReference type="InterPro" id="IPR006342">
    <property type="entry name" value="FkbM_mtfrase"/>
</dbReference>
<accession>A0A2N0U2A8</accession>
<sequence length="252" mass="29384">MKNIIKKYTDRPGYKIVRKLSRRLGYDLIPLTIDKIGRDPYLDMKKFIINDHPVFFDVGANYGQTIDEITDVFKNHEIHSFEPGPDVFEYLKNKKSHKKNINIWNYGIGSAKSHLLLNQNTNRNMSSFLEIGNDGWGAIEGQTSVPVTTIDDFCKEQEIERIDVLKIDTQGFELEVFKGSKQSMQENRIGLLYFEVTFIDMYQNLPSFGELFDFAVENGFELITIYPIKYKNNRAGWTDVLFRHKNYNLTKN</sequence>
<feature type="domain" description="Methyltransferase FkbM" evidence="1">
    <location>
        <begin position="57"/>
        <end position="222"/>
    </location>
</feature>
<dbReference type="InterPro" id="IPR053188">
    <property type="entry name" value="FkbM_Methyltransferase"/>
</dbReference>
<dbReference type="AlphaFoldDB" id="A0A2N0U2A8"/>
<evidence type="ECO:0000313" key="3">
    <source>
        <dbReference type="Proteomes" id="UP000232673"/>
    </source>
</evidence>
<dbReference type="PANTHER" id="PTHR36973">
    <property type="entry name" value="SLL1456 PROTEIN-RELATED"/>
    <property type="match status" value="1"/>
</dbReference>
<gene>
    <name evidence="2" type="ORF">APR41_12050</name>
</gene>
<organism evidence="2 3">
    <name type="scientific">Salegentibacter salinarum</name>
    <dbReference type="NCBI Taxonomy" id="447422"/>
    <lineage>
        <taxon>Bacteria</taxon>
        <taxon>Pseudomonadati</taxon>
        <taxon>Bacteroidota</taxon>
        <taxon>Flavobacteriia</taxon>
        <taxon>Flavobacteriales</taxon>
        <taxon>Flavobacteriaceae</taxon>
        <taxon>Salegentibacter</taxon>
    </lineage>
</organism>
<dbReference type="GO" id="GO:0008171">
    <property type="term" value="F:O-methyltransferase activity"/>
    <property type="evidence" value="ECO:0007669"/>
    <property type="project" value="TreeGrafter"/>
</dbReference>
<dbReference type="PANTHER" id="PTHR36973:SF4">
    <property type="entry name" value="NODULATION PROTEIN"/>
    <property type="match status" value="1"/>
</dbReference>
<dbReference type="Pfam" id="PF05050">
    <property type="entry name" value="Methyltransf_21"/>
    <property type="match status" value="1"/>
</dbReference>
<dbReference type="SUPFAM" id="SSF53335">
    <property type="entry name" value="S-adenosyl-L-methionine-dependent methyltransferases"/>
    <property type="match status" value="1"/>
</dbReference>
<reference evidence="2 3" key="1">
    <citation type="submission" date="2015-10" db="EMBL/GenBank/DDBJ databases">
        <title>Draft genome sequence of Salegentibacter salinarum KCTC 12975.</title>
        <authorList>
            <person name="Lin W."/>
            <person name="Zheng Q."/>
        </authorList>
    </citation>
    <scope>NUCLEOTIDE SEQUENCE [LARGE SCALE GENOMIC DNA]</scope>
    <source>
        <strain evidence="2 3">KCTC 12975</strain>
    </source>
</reference>
<dbReference type="InterPro" id="IPR029063">
    <property type="entry name" value="SAM-dependent_MTases_sf"/>
</dbReference>
<dbReference type="RefSeq" id="WP_079713499.1">
    <property type="nucleotide sequence ID" value="NZ_FUZC01000009.1"/>
</dbReference>
<proteinExistence type="predicted"/>
<dbReference type="OrthoDB" id="9812600at2"/>
<dbReference type="NCBIfam" id="TIGR01444">
    <property type="entry name" value="fkbM_fam"/>
    <property type="match status" value="1"/>
</dbReference>
<protein>
    <recommendedName>
        <fullName evidence="1">Methyltransferase FkbM domain-containing protein</fullName>
    </recommendedName>
</protein>
<dbReference type="Gene3D" id="3.40.50.150">
    <property type="entry name" value="Vaccinia Virus protein VP39"/>
    <property type="match status" value="1"/>
</dbReference>